<gene>
    <name evidence="3" type="ORF">HPP92_007296</name>
</gene>
<dbReference type="InterPro" id="IPR011990">
    <property type="entry name" value="TPR-like_helical_dom_sf"/>
</dbReference>
<dbReference type="EMBL" id="JADCNM010000003">
    <property type="protein sequence ID" value="KAG0490433.1"/>
    <property type="molecule type" value="Genomic_DNA"/>
</dbReference>
<dbReference type="GO" id="GO:0009451">
    <property type="term" value="P:RNA modification"/>
    <property type="evidence" value="ECO:0007669"/>
    <property type="project" value="InterPro"/>
</dbReference>
<dbReference type="NCBIfam" id="TIGR00756">
    <property type="entry name" value="PPR"/>
    <property type="match status" value="4"/>
</dbReference>
<organism evidence="3 4">
    <name type="scientific">Vanilla planifolia</name>
    <name type="common">Vanilla</name>
    <dbReference type="NCBI Taxonomy" id="51239"/>
    <lineage>
        <taxon>Eukaryota</taxon>
        <taxon>Viridiplantae</taxon>
        <taxon>Streptophyta</taxon>
        <taxon>Embryophyta</taxon>
        <taxon>Tracheophyta</taxon>
        <taxon>Spermatophyta</taxon>
        <taxon>Magnoliopsida</taxon>
        <taxon>Liliopsida</taxon>
        <taxon>Asparagales</taxon>
        <taxon>Orchidaceae</taxon>
        <taxon>Vanilloideae</taxon>
        <taxon>Vanilleae</taxon>
        <taxon>Vanilla</taxon>
    </lineage>
</organism>
<dbReference type="GO" id="GO:0003723">
    <property type="term" value="F:RNA binding"/>
    <property type="evidence" value="ECO:0007669"/>
    <property type="project" value="InterPro"/>
</dbReference>
<evidence type="ECO:0000256" key="2">
    <source>
        <dbReference type="PROSITE-ProRule" id="PRU00708"/>
    </source>
</evidence>
<dbReference type="InterPro" id="IPR046848">
    <property type="entry name" value="E_motif"/>
</dbReference>
<proteinExistence type="predicted"/>
<name>A0A835VAI7_VANPL</name>
<reference evidence="3 4" key="1">
    <citation type="journal article" date="2020" name="Nat. Food">
        <title>A phased Vanilla planifolia genome enables genetic improvement of flavour and production.</title>
        <authorList>
            <person name="Hasing T."/>
            <person name="Tang H."/>
            <person name="Brym M."/>
            <person name="Khazi F."/>
            <person name="Huang T."/>
            <person name="Chambers A.H."/>
        </authorList>
    </citation>
    <scope>NUCLEOTIDE SEQUENCE [LARGE SCALE GENOMIC DNA]</scope>
    <source>
        <tissue evidence="3">Leaf</tissue>
    </source>
</reference>
<evidence type="ECO:0000256" key="1">
    <source>
        <dbReference type="ARBA" id="ARBA00022737"/>
    </source>
</evidence>
<feature type="repeat" description="PPR" evidence="2">
    <location>
        <begin position="95"/>
        <end position="129"/>
    </location>
</feature>
<feature type="repeat" description="PPR" evidence="2">
    <location>
        <begin position="298"/>
        <end position="332"/>
    </location>
</feature>
<evidence type="ECO:0008006" key="5">
    <source>
        <dbReference type="Google" id="ProtNLM"/>
    </source>
</evidence>
<dbReference type="Pfam" id="PF13041">
    <property type="entry name" value="PPR_2"/>
    <property type="match status" value="2"/>
</dbReference>
<dbReference type="AlphaFoldDB" id="A0A835VAI7"/>
<dbReference type="Pfam" id="PF20431">
    <property type="entry name" value="E_motif"/>
    <property type="match status" value="1"/>
</dbReference>
<evidence type="ECO:0000313" key="4">
    <source>
        <dbReference type="Proteomes" id="UP000639772"/>
    </source>
</evidence>
<dbReference type="Pfam" id="PF01535">
    <property type="entry name" value="PPR"/>
    <property type="match status" value="7"/>
</dbReference>
<accession>A0A835VAI7</accession>
<feature type="repeat" description="PPR" evidence="2">
    <location>
        <begin position="197"/>
        <end position="231"/>
    </location>
</feature>
<dbReference type="InterPro" id="IPR046960">
    <property type="entry name" value="PPR_At4g14850-like_plant"/>
</dbReference>
<dbReference type="Proteomes" id="UP000639772">
    <property type="component" value="Chromosome 3"/>
</dbReference>
<dbReference type="PANTHER" id="PTHR47926:SF347">
    <property type="entry name" value="PENTATRICOPEPTIDE REPEAT-CONTAINING PROTEIN"/>
    <property type="match status" value="1"/>
</dbReference>
<dbReference type="FunFam" id="1.25.40.10:FF:000285">
    <property type="entry name" value="Pentatricopeptide repeat-containing protein, chloroplastic"/>
    <property type="match status" value="1"/>
</dbReference>
<protein>
    <recommendedName>
        <fullName evidence="5">Pentatricopeptide repeat-containing protein</fullName>
    </recommendedName>
</protein>
<dbReference type="OrthoDB" id="1887476at2759"/>
<dbReference type="PROSITE" id="PS51375">
    <property type="entry name" value="PPR"/>
    <property type="match status" value="6"/>
</dbReference>
<keyword evidence="1" id="KW-0677">Repeat</keyword>
<feature type="repeat" description="PPR" evidence="2">
    <location>
        <begin position="399"/>
        <end position="433"/>
    </location>
</feature>
<dbReference type="Gene3D" id="1.25.40.10">
    <property type="entry name" value="Tetratricopeptide repeat domain"/>
    <property type="match status" value="6"/>
</dbReference>
<evidence type="ECO:0000313" key="3">
    <source>
        <dbReference type="EMBL" id="KAG0490433.1"/>
    </source>
</evidence>
<dbReference type="FunFam" id="1.25.40.10:FF:000090">
    <property type="entry name" value="Pentatricopeptide repeat-containing protein, chloroplastic"/>
    <property type="match status" value="1"/>
</dbReference>
<comment type="caution">
    <text evidence="3">The sequence shown here is derived from an EMBL/GenBank/DDBJ whole genome shotgun (WGS) entry which is preliminary data.</text>
</comment>
<dbReference type="PANTHER" id="PTHR47926">
    <property type="entry name" value="PENTATRICOPEPTIDE REPEAT-CONTAINING PROTEIN"/>
    <property type="match status" value="1"/>
</dbReference>
<dbReference type="InterPro" id="IPR002885">
    <property type="entry name" value="PPR_rpt"/>
</dbReference>
<feature type="repeat" description="PPR" evidence="2">
    <location>
        <begin position="601"/>
        <end position="635"/>
    </location>
</feature>
<sequence>MLPALGLRWTKSAILSSRLFHAADHFNVSAFTLPSLLKNCARNLDIEQGKRLHAAIIHLTLHSDPFIASSLIMLYSKCGKLLYADHVFGQLPHRDTSVWNSIIWGYFLHHRSKDGLSLLRHMQLAGFRPDGHSVTILLGGCSDGQLDIEHGKQVHGYLIRTALEDDNFTLTALIHMYSRTNETTRARKVFDGISEKSASMWNAIISGYCYNGLWEKSLEIFVLLTGEDCEVHSETVSAVLAACVNGGATEFARAVHCCAIKMALELNSFVCTSLVTIYSIAGDMDAAFRIFQAANNKEVQLWNSMLSAFVSSSFFLETLGYYNRMRSVGINPDSITITIVLSACNAIGQWEFGWKIHGLLIKRPEFNTSGIQSSLISMYMKNGDVKCATILFCSIKEPDVVILSSMITGFFQNRKYDHALQKFNEFRSEGFILDSGVVATIVSTCTAIDLLHLGCQIHSFAIKNGTSSDAYVGSSLINMYSKCGLLLSAESVFFTTTEKNVVVWNSLISAYSRSCLLSKAIITFAGIAQSGLFPDSVSLTSVLVSVSACAALSYGKMIHGYQVRNGISCDELVDNSLIDMYMKCGCLRNAQLLFRRMAVRNTVTWNTMIAGYGFLGHCLKAIDLFDEMQKLRISPDGTTFLSLISSCSHSMLVEQGQRLYNSMITDYDIMPTMEHYANMVDLFSRAGCLDEAYCFIKAMPLEPNENIWLCFLSACKSHRAFYLGEIASRNLLKLNPQGSGSYTQVTNFYGQMGLLEQAASVRLRMKEAGLLKNPGCSWVEVMGRVQMFYSGDLSLPFTKEIHAFLQTLQRTMKLTEEFIA</sequence>
<feature type="repeat" description="PPR" evidence="2">
    <location>
        <begin position="500"/>
        <end position="534"/>
    </location>
</feature>